<dbReference type="EMBL" id="JBEPMO010000018">
    <property type="protein sequence ID" value="MET3732725.1"/>
    <property type="molecule type" value="Genomic_DNA"/>
</dbReference>
<comment type="caution">
    <text evidence="1">The sequence shown here is derived from an EMBL/GenBank/DDBJ whole genome shotgun (WGS) entry which is preliminary data.</text>
</comment>
<accession>A0ABV2LW02</accession>
<evidence type="ECO:0000313" key="1">
    <source>
        <dbReference type="EMBL" id="MET3732725.1"/>
    </source>
</evidence>
<reference evidence="1 2" key="1">
    <citation type="submission" date="2024-06" db="EMBL/GenBank/DDBJ databases">
        <title>Genomic Encyclopedia of Type Strains, Phase IV (KMG-IV): sequencing the most valuable type-strain genomes for metagenomic binning, comparative biology and taxonomic classification.</title>
        <authorList>
            <person name="Goeker M."/>
        </authorList>
    </citation>
    <scope>NUCLEOTIDE SEQUENCE [LARGE SCALE GENOMIC DNA]</scope>
    <source>
        <strain evidence="1 2">DSM 29388</strain>
    </source>
</reference>
<name>A0ABV2LW02_9FLAO</name>
<dbReference type="Proteomes" id="UP001549146">
    <property type="component" value="Unassembled WGS sequence"/>
</dbReference>
<dbReference type="RefSeq" id="WP_354510219.1">
    <property type="nucleotide sequence ID" value="NZ_JBEPMO010000018.1"/>
</dbReference>
<keyword evidence="2" id="KW-1185">Reference proteome</keyword>
<protein>
    <recommendedName>
        <fullName evidence="3">Endonuclease/Exonuclease/phosphatase family protein</fullName>
    </recommendedName>
</protein>
<sequence length="147" mass="17225">MKEKLGDNYYQNLLSEAKNQFVINLTENDSLISIYDLKTNEKPSLLGQKIELIDEGIMPRIRTNLPLIISDHNSLLLDLDFIVEKNGAVSNLKISNWVNQYPQYEQYKEQLSQIAFETLRYKYGIWNPGRYDGKVVRTKNILRVHFD</sequence>
<proteinExistence type="predicted"/>
<organism evidence="1 2">
    <name type="scientific">Moheibacter stercoris</name>
    <dbReference type="NCBI Taxonomy" id="1628251"/>
    <lineage>
        <taxon>Bacteria</taxon>
        <taxon>Pseudomonadati</taxon>
        <taxon>Bacteroidota</taxon>
        <taxon>Flavobacteriia</taxon>
        <taxon>Flavobacteriales</taxon>
        <taxon>Weeksellaceae</taxon>
        <taxon>Moheibacter</taxon>
    </lineage>
</organism>
<evidence type="ECO:0000313" key="2">
    <source>
        <dbReference type="Proteomes" id="UP001549146"/>
    </source>
</evidence>
<evidence type="ECO:0008006" key="3">
    <source>
        <dbReference type="Google" id="ProtNLM"/>
    </source>
</evidence>
<gene>
    <name evidence="1" type="ORF">ABID46_002316</name>
</gene>